<evidence type="ECO:0000256" key="1">
    <source>
        <dbReference type="SAM" id="Phobius"/>
    </source>
</evidence>
<dbReference type="Proteomes" id="UP000030653">
    <property type="component" value="Unassembled WGS sequence"/>
</dbReference>
<evidence type="ECO:0000313" key="3">
    <source>
        <dbReference type="Proteomes" id="UP000030653"/>
    </source>
</evidence>
<organism evidence="2 3">
    <name type="scientific">Dacryopinax primogenitus (strain DJM 731)</name>
    <name type="common">Brown rot fungus</name>
    <dbReference type="NCBI Taxonomy" id="1858805"/>
    <lineage>
        <taxon>Eukaryota</taxon>
        <taxon>Fungi</taxon>
        <taxon>Dikarya</taxon>
        <taxon>Basidiomycota</taxon>
        <taxon>Agaricomycotina</taxon>
        <taxon>Dacrymycetes</taxon>
        <taxon>Dacrymycetales</taxon>
        <taxon>Dacrymycetaceae</taxon>
        <taxon>Dacryopinax</taxon>
    </lineage>
</organism>
<gene>
    <name evidence="2" type="ORF">DACRYDRAFT_109858</name>
</gene>
<reference evidence="2 3" key="1">
    <citation type="journal article" date="2012" name="Science">
        <title>The Paleozoic origin of enzymatic lignin decomposition reconstructed from 31 fungal genomes.</title>
        <authorList>
            <person name="Floudas D."/>
            <person name="Binder M."/>
            <person name="Riley R."/>
            <person name="Barry K."/>
            <person name="Blanchette R.A."/>
            <person name="Henrissat B."/>
            <person name="Martinez A.T."/>
            <person name="Otillar R."/>
            <person name="Spatafora J.W."/>
            <person name="Yadav J.S."/>
            <person name="Aerts A."/>
            <person name="Benoit I."/>
            <person name="Boyd A."/>
            <person name="Carlson A."/>
            <person name="Copeland A."/>
            <person name="Coutinho P.M."/>
            <person name="de Vries R.P."/>
            <person name="Ferreira P."/>
            <person name="Findley K."/>
            <person name="Foster B."/>
            <person name="Gaskell J."/>
            <person name="Glotzer D."/>
            <person name="Gorecki P."/>
            <person name="Heitman J."/>
            <person name="Hesse C."/>
            <person name="Hori C."/>
            <person name="Igarashi K."/>
            <person name="Jurgens J.A."/>
            <person name="Kallen N."/>
            <person name="Kersten P."/>
            <person name="Kohler A."/>
            <person name="Kuees U."/>
            <person name="Kumar T.K.A."/>
            <person name="Kuo A."/>
            <person name="LaButti K."/>
            <person name="Larrondo L.F."/>
            <person name="Lindquist E."/>
            <person name="Ling A."/>
            <person name="Lombard V."/>
            <person name="Lucas S."/>
            <person name="Lundell T."/>
            <person name="Martin R."/>
            <person name="McLaughlin D.J."/>
            <person name="Morgenstern I."/>
            <person name="Morin E."/>
            <person name="Murat C."/>
            <person name="Nagy L.G."/>
            <person name="Nolan M."/>
            <person name="Ohm R.A."/>
            <person name="Patyshakuliyeva A."/>
            <person name="Rokas A."/>
            <person name="Ruiz-Duenas F.J."/>
            <person name="Sabat G."/>
            <person name="Salamov A."/>
            <person name="Samejima M."/>
            <person name="Schmutz J."/>
            <person name="Slot J.C."/>
            <person name="St John F."/>
            <person name="Stenlid J."/>
            <person name="Sun H."/>
            <person name="Sun S."/>
            <person name="Syed K."/>
            <person name="Tsang A."/>
            <person name="Wiebenga A."/>
            <person name="Young D."/>
            <person name="Pisabarro A."/>
            <person name="Eastwood D.C."/>
            <person name="Martin F."/>
            <person name="Cullen D."/>
            <person name="Grigoriev I.V."/>
            <person name="Hibbett D.S."/>
        </authorList>
    </citation>
    <scope>NUCLEOTIDE SEQUENCE [LARGE SCALE GENOMIC DNA]</scope>
    <source>
        <strain evidence="2 3">DJM-731 SS1</strain>
    </source>
</reference>
<dbReference type="EMBL" id="JH795869">
    <property type="protein sequence ID" value="EJT99753.1"/>
    <property type="molecule type" value="Genomic_DNA"/>
</dbReference>
<feature type="transmembrane region" description="Helical" evidence="1">
    <location>
        <begin position="61"/>
        <end position="85"/>
    </location>
</feature>
<proteinExistence type="predicted"/>
<sequence length="135" mass="14451">MLRELAQQVLLPPSTSLGPSSIPLNSILGVSIMADVVWGLTSPLGVHMHLTFALSALCTPMPIALFLKVFGMALTGLLVLIWVYVGGRMAVLAMGGSVVWAALLVEGEEVLVQDDVLREEMMHVGERTREGLDLA</sequence>
<dbReference type="HOGENOM" id="CLU_1885696_0_0_1"/>
<keyword evidence="3" id="KW-1185">Reference proteome</keyword>
<keyword evidence="1" id="KW-0472">Membrane</keyword>
<dbReference type="RefSeq" id="XP_040626651.1">
    <property type="nucleotide sequence ID" value="XM_040768956.1"/>
</dbReference>
<name>M5FU89_DACPD</name>
<keyword evidence="1" id="KW-1133">Transmembrane helix</keyword>
<feature type="transmembrane region" description="Helical" evidence="1">
    <location>
        <begin position="21"/>
        <end position="41"/>
    </location>
</feature>
<keyword evidence="1" id="KW-0812">Transmembrane</keyword>
<evidence type="ECO:0000313" key="2">
    <source>
        <dbReference type="EMBL" id="EJT99753.1"/>
    </source>
</evidence>
<protein>
    <submittedName>
        <fullName evidence="2">Uncharacterized protein</fullName>
    </submittedName>
</protein>
<accession>M5FU89</accession>
<dbReference type="AlphaFoldDB" id="M5FU89"/>
<dbReference type="GeneID" id="63684018"/>